<dbReference type="EMBL" id="JAQKAB010000003">
    <property type="protein sequence ID" value="MDA7026196.1"/>
    <property type="molecule type" value="Genomic_DNA"/>
</dbReference>
<proteinExistence type="predicted"/>
<evidence type="ECO:0000313" key="2">
    <source>
        <dbReference type="Proteomes" id="UP001211894"/>
    </source>
</evidence>
<organism evidence="1 2">
    <name type="scientific">Bacillus changyiensis</name>
    <dbReference type="NCBI Taxonomy" id="3004103"/>
    <lineage>
        <taxon>Bacteria</taxon>
        <taxon>Bacillati</taxon>
        <taxon>Bacillota</taxon>
        <taxon>Bacilli</taxon>
        <taxon>Bacillales</taxon>
        <taxon>Bacillaceae</taxon>
        <taxon>Bacillus</taxon>
    </lineage>
</organism>
<keyword evidence="2" id="KW-1185">Reference proteome</keyword>
<reference evidence="1 2" key="1">
    <citation type="submission" date="2023-01" db="EMBL/GenBank/DDBJ databases">
        <title>Bacillus changyiensis sp. nov., isolated from a coastal deposit.</title>
        <authorList>
            <person name="Xiao G."/>
            <person name="Lai Q."/>
            <person name="Hu Z."/>
            <person name="Shao Z."/>
        </authorList>
    </citation>
    <scope>NUCLEOTIDE SEQUENCE [LARGE SCALE GENOMIC DNA]</scope>
    <source>
        <strain evidence="1 2">CLL-7-23</strain>
    </source>
</reference>
<protein>
    <recommendedName>
        <fullName evidence="3">YkzB</fullName>
    </recommendedName>
</protein>
<dbReference type="RefSeq" id="WP_271340032.1">
    <property type="nucleotide sequence ID" value="NZ_JAQKAB010000003.1"/>
</dbReference>
<evidence type="ECO:0008006" key="3">
    <source>
        <dbReference type="Google" id="ProtNLM"/>
    </source>
</evidence>
<name>A0ABT4X437_9BACI</name>
<evidence type="ECO:0000313" key="1">
    <source>
        <dbReference type="EMBL" id="MDA7026196.1"/>
    </source>
</evidence>
<sequence length="52" mass="6011">MKEEKQAVLLAQEIIALDNRRDELFEMLMKLAGKEAYPLLRSVQNGLYQKSS</sequence>
<gene>
    <name evidence="1" type="ORF">PJ311_06155</name>
</gene>
<accession>A0ABT4X437</accession>
<dbReference type="Proteomes" id="UP001211894">
    <property type="component" value="Unassembled WGS sequence"/>
</dbReference>
<comment type="caution">
    <text evidence="1">The sequence shown here is derived from an EMBL/GenBank/DDBJ whole genome shotgun (WGS) entry which is preliminary data.</text>
</comment>